<dbReference type="STRING" id="626523.GCWU000342_00639"/>
<dbReference type="SMART" id="SM01134">
    <property type="entry name" value="DeoRC"/>
    <property type="match status" value="1"/>
</dbReference>
<name>C4G9I6_9FIRM</name>
<dbReference type="InterPro" id="IPR037171">
    <property type="entry name" value="NagB/RpiA_transferase-like"/>
</dbReference>
<dbReference type="EMBL" id="ACIP02000001">
    <property type="protein sequence ID" value="EEP29283.1"/>
    <property type="molecule type" value="Genomic_DNA"/>
</dbReference>
<dbReference type="AlphaFoldDB" id="C4G9I6"/>
<reference evidence="5" key="1">
    <citation type="submission" date="2009-04" db="EMBL/GenBank/DDBJ databases">
        <authorList>
            <person name="Weinstock G."/>
            <person name="Sodergren E."/>
            <person name="Clifton S."/>
            <person name="Fulton L."/>
            <person name="Fulton B."/>
            <person name="Courtney L."/>
            <person name="Fronick C."/>
            <person name="Harrison M."/>
            <person name="Strong C."/>
            <person name="Farmer C."/>
            <person name="Delahaunty K."/>
            <person name="Markovic C."/>
            <person name="Hall O."/>
            <person name="Minx P."/>
            <person name="Tomlinson C."/>
            <person name="Mitreva M."/>
            <person name="Nelson J."/>
            <person name="Hou S."/>
            <person name="Wollam A."/>
            <person name="Pepin K.H."/>
            <person name="Johnson M."/>
            <person name="Bhonagiri V."/>
            <person name="Nash W.E."/>
            <person name="Warren W."/>
            <person name="Chinwalla A."/>
            <person name="Mardis E.R."/>
            <person name="Wilson R.K."/>
        </authorList>
    </citation>
    <scope>NUCLEOTIDE SEQUENCE [LARGE SCALE GENOMIC DNA]</scope>
    <source>
        <strain evidence="5">DSM 14600</strain>
    </source>
</reference>
<dbReference type="Gene3D" id="1.10.10.10">
    <property type="entry name" value="Winged helix-like DNA-binding domain superfamily/Winged helix DNA-binding domain"/>
    <property type="match status" value="1"/>
</dbReference>
<keyword evidence="3" id="KW-0804">Transcription</keyword>
<organism evidence="5 6">
    <name type="scientific">Shuttleworthella satelles DSM 14600</name>
    <dbReference type="NCBI Taxonomy" id="626523"/>
    <lineage>
        <taxon>Bacteria</taxon>
        <taxon>Bacillati</taxon>
        <taxon>Bacillota</taxon>
        <taxon>Clostridia</taxon>
        <taxon>Lachnospirales</taxon>
        <taxon>Lachnospiraceae</taxon>
        <taxon>Shuttleworthella</taxon>
    </lineage>
</organism>
<dbReference type="SMART" id="SM00420">
    <property type="entry name" value="HTH_DEOR"/>
    <property type="match status" value="1"/>
</dbReference>
<dbReference type="PANTHER" id="PTHR30363:SF44">
    <property type="entry name" value="AGA OPERON TRANSCRIPTIONAL REPRESSOR-RELATED"/>
    <property type="match status" value="1"/>
</dbReference>
<feature type="domain" description="HTH deoR-type" evidence="4">
    <location>
        <begin position="3"/>
        <end position="58"/>
    </location>
</feature>
<dbReference type="InterPro" id="IPR014036">
    <property type="entry name" value="DeoR-like_C"/>
</dbReference>
<dbReference type="InterPro" id="IPR001034">
    <property type="entry name" value="DeoR_HTH"/>
</dbReference>
<dbReference type="InterPro" id="IPR050313">
    <property type="entry name" value="Carb_Metab_HTH_regulators"/>
</dbReference>
<evidence type="ECO:0000256" key="2">
    <source>
        <dbReference type="ARBA" id="ARBA00023125"/>
    </source>
</evidence>
<evidence type="ECO:0000256" key="3">
    <source>
        <dbReference type="ARBA" id="ARBA00023163"/>
    </source>
</evidence>
<accession>C4G9I6</accession>
<dbReference type="RefSeq" id="WP_006905671.1">
    <property type="nucleotide sequence ID" value="NZ_GG665866.1"/>
</dbReference>
<dbReference type="InterPro" id="IPR018356">
    <property type="entry name" value="Tscrpt_reg_HTH_DeoR_CS"/>
</dbReference>
<comment type="caution">
    <text evidence="5">The sequence shown here is derived from an EMBL/GenBank/DDBJ whole genome shotgun (WGS) entry which is preliminary data.</text>
</comment>
<evidence type="ECO:0000313" key="5">
    <source>
        <dbReference type="EMBL" id="EEP29283.1"/>
    </source>
</evidence>
<dbReference type="PROSITE" id="PS00894">
    <property type="entry name" value="HTH_DEOR_1"/>
    <property type="match status" value="1"/>
</dbReference>
<dbReference type="eggNOG" id="COG1349">
    <property type="taxonomic scope" value="Bacteria"/>
</dbReference>
<proteinExistence type="predicted"/>
<dbReference type="PRINTS" id="PR00037">
    <property type="entry name" value="HTHLACR"/>
</dbReference>
<evidence type="ECO:0000259" key="4">
    <source>
        <dbReference type="PROSITE" id="PS51000"/>
    </source>
</evidence>
<dbReference type="PROSITE" id="PS51000">
    <property type="entry name" value="HTH_DEOR_2"/>
    <property type="match status" value="1"/>
</dbReference>
<dbReference type="HOGENOM" id="CLU_060699_1_2_9"/>
<dbReference type="GO" id="GO:0003700">
    <property type="term" value="F:DNA-binding transcription factor activity"/>
    <property type="evidence" value="ECO:0007669"/>
    <property type="project" value="InterPro"/>
</dbReference>
<keyword evidence="2" id="KW-0238">DNA-binding</keyword>
<dbReference type="SUPFAM" id="SSF100950">
    <property type="entry name" value="NagB/RpiA/CoA transferase-like"/>
    <property type="match status" value="1"/>
</dbReference>
<dbReference type="InterPro" id="IPR036388">
    <property type="entry name" value="WH-like_DNA-bd_sf"/>
</dbReference>
<dbReference type="SUPFAM" id="SSF46785">
    <property type="entry name" value="Winged helix' DNA-binding domain"/>
    <property type="match status" value="1"/>
</dbReference>
<dbReference type="PANTHER" id="PTHR30363">
    <property type="entry name" value="HTH-TYPE TRANSCRIPTIONAL REGULATOR SRLR-RELATED"/>
    <property type="match status" value="1"/>
</dbReference>
<dbReference type="Pfam" id="PF00455">
    <property type="entry name" value="DeoRC"/>
    <property type="match status" value="1"/>
</dbReference>
<keyword evidence="1" id="KW-0805">Transcription regulation</keyword>
<dbReference type="Proteomes" id="UP000003494">
    <property type="component" value="Unassembled WGS sequence"/>
</dbReference>
<dbReference type="InterPro" id="IPR036390">
    <property type="entry name" value="WH_DNA-bd_sf"/>
</dbReference>
<evidence type="ECO:0000313" key="6">
    <source>
        <dbReference type="Proteomes" id="UP000003494"/>
    </source>
</evidence>
<dbReference type="Pfam" id="PF08220">
    <property type="entry name" value="HTH_DeoR"/>
    <property type="match status" value="1"/>
</dbReference>
<dbReference type="Gene3D" id="3.40.50.1360">
    <property type="match status" value="1"/>
</dbReference>
<keyword evidence="6" id="KW-1185">Reference proteome</keyword>
<gene>
    <name evidence="5" type="ORF">GCWU000342_00639</name>
</gene>
<dbReference type="GO" id="GO:0003677">
    <property type="term" value="F:DNA binding"/>
    <property type="evidence" value="ECO:0007669"/>
    <property type="project" value="UniProtKB-KW"/>
</dbReference>
<sequence length="256" mass="28501">MLAMERRNLILEKLQEEKKVVVNALARQFDVSEETIRRDLDKLEQDGVCTKSYGGAVFNENTTIDMPFNVRTKNHVQGKQKIAALVAGMIEEGDHIILDASSTAVFIAKEIKEKEHLTVITNSIEIMIELSNVSGWDVISSGGRLKPGDLALIGPRALGGLSAFNVEKAFFSCKGVDAERGLTDSDDQLTQTKQVLMKSAQKKVVTVDSSKFERVAFAKICDIRDVDVIVTDQKPSESWLSFLKRNHVECLYPQEK</sequence>
<evidence type="ECO:0000256" key="1">
    <source>
        <dbReference type="ARBA" id="ARBA00023015"/>
    </source>
</evidence>
<protein>
    <submittedName>
        <fullName evidence="5">Transcriptional regulator, DeoR family</fullName>
    </submittedName>
</protein>